<accession>A0A9X0CI57</accession>
<keyword evidence="7" id="KW-0238">DNA-binding</keyword>
<dbReference type="FunFam" id="3.30.160.60:FF:000014">
    <property type="entry name" value="Transcription factor Sp3"/>
    <property type="match status" value="1"/>
</dbReference>
<dbReference type="OrthoDB" id="6365676at2759"/>
<evidence type="ECO:0000256" key="9">
    <source>
        <dbReference type="ARBA" id="ARBA00023242"/>
    </source>
</evidence>
<evidence type="ECO:0000256" key="4">
    <source>
        <dbReference type="ARBA" id="ARBA00022771"/>
    </source>
</evidence>
<dbReference type="GO" id="GO:0061630">
    <property type="term" value="F:ubiquitin protein ligase activity"/>
    <property type="evidence" value="ECO:0007669"/>
    <property type="project" value="UniProtKB-EC"/>
</dbReference>
<reference evidence="14" key="1">
    <citation type="submission" date="2023-01" db="EMBL/GenBank/DDBJ databases">
        <title>Genome assembly of the deep-sea coral Lophelia pertusa.</title>
        <authorList>
            <person name="Herrera S."/>
            <person name="Cordes E."/>
        </authorList>
    </citation>
    <scope>NUCLEOTIDE SEQUENCE</scope>
    <source>
        <strain evidence="14">USNM1676648</strain>
        <tissue evidence="14">Polyp</tissue>
    </source>
</reference>
<dbReference type="PROSITE" id="PS50157">
    <property type="entry name" value="ZINC_FINGER_C2H2_2"/>
    <property type="match status" value="3"/>
</dbReference>
<comment type="similarity">
    <text evidence="11">Belongs to the Sp1 C2H2-type zinc-finger protein family.</text>
</comment>
<organism evidence="14 15">
    <name type="scientific">Desmophyllum pertusum</name>
    <dbReference type="NCBI Taxonomy" id="174260"/>
    <lineage>
        <taxon>Eukaryota</taxon>
        <taxon>Metazoa</taxon>
        <taxon>Cnidaria</taxon>
        <taxon>Anthozoa</taxon>
        <taxon>Hexacorallia</taxon>
        <taxon>Scleractinia</taxon>
        <taxon>Caryophylliina</taxon>
        <taxon>Caryophylliidae</taxon>
        <taxon>Desmophyllum</taxon>
    </lineage>
</organism>
<keyword evidence="14" id="KW-0808">Transferase</keyword>
<sequence length="530" mass="58268">MTAITLHRGQMEYIQPPQNSQEIQPSPLALLAATCSKIGQGFEAPHNVLQAPINQLATHQEFATSWASEQGALSHATDDVFHSNPTNVLQAQSHPNAGLYTSLGQVESDQMYYASVTASSAGQNACTLSQQPLVTTSEASVNLAYSPDYDLSKEGAWTIKSDSGESAAIGGQWWQGKPLSWVKSTSSPSHQYVMSSPTYSTVGNNDAGMPMIQQQAQESTVENTTQNPAYVQVTRTPQGQIILTQESSEPNKWLSGGTVNVIAAPSNAINGSTAIQVQVQQPEPQETQNVNMTGANAVSPTSNRRLRRVACTCPNCREGEGRTADGRKQHICHIPGCGKVYGKTSHLRAHLRWHTGERPFVCNWLFCGKRFTRSDELQRHRRTHTGEKRFACTECGKRFMRSDHLSKHVRTHSNGKPVKGNALQSAEPIAIRPIPQQEIPPNIHPMEVPQEELKNNESELPGVAVGVEQVQNQLSENEYFTGDATEHYLSDMSVAHEFVAVRMDGSQGTAILVAQNINMDKVFSRERWKY</sequence>
<keyword evidence="6" id="KW-0805">Transcription regulation</keyword>
<keyword evidence="14" id="KW-0012">Acyltransferase</keyword>
<dbReference type="SMART" id="SM00355">
    <property type="entry name" value="ZnF_C2H2"/>
    <property type="match status" value="3"/>
</dbReference>
<keyword evidence="15" id="KW-1185">Reference proteome</keyword>
<comment type="subcellular location">
    <subcellularLocation>
        <location evidence="1">Nucleus</location>
    </subcellularLocation>
</comment>
<evidence type="ECO:0000313" key="14">
    <source>
        <dbReference type="EMBL" id="KAJ7354821.1"/>
    </source>
</evidence>
<feature type="domain" description="C2H2-type" evidence="13">
    <location>
        <begin position="330"/>
        <end position="359"/>
    </location>
</feature>
<dbReference type="PANTHER" id="PTHR23235:SF165">
    <property type="entry name" value="TRANSCRIPTION FACTOR BTD"/>
    <property type="match status" value="1"/>
</dbReference>
<keyword evidence="9" id="KW-0539">Nucleus</keyword>
<evidence type="ECO:0000259" key="13">
    <source>
        <dbReference type="PROSITE" id="PS50157"/>
    </source>
</evidence>
<dbReference type="GO" id="GO:0008270">
    <property type="term" value="F:zinc ion binding"/>
    <property type="evidence" value="ECO:0007669"/>
    <property type="project" value="UniProtKB-KW"/>
</dbReference>
<evidence type="ECO:0000256" key="8">
    <source>
        <dbReference type="ARBA" id="ARBA00023163"/>
    </source>
</evidence>
<evidence type="ECO:0000256" key="2">
    <source>
        <dbReference type="ARBA" id="ARBA00022723"/>
    </source>
</evidence>
<gene>
    <name evidence="14" type="primary">SP4</name>
    <name evidence="14" type="ORF">OS493_029827</name>
</gene>
<evidence type="ECO:0000256" key="1">
    <source>
        <dbReference type="ARBA" id="ARBA00004123"/>
    </source>
</evidence>
<keyword evidence="4 12" id="KW-0863">Zinc-finger</keyword>
<dbReference type="Proteomes" id="UP001163046">
    <property type="component" value="Unassembled WGS sequence"/>
</dbReference>
<dbReference type="FunFam" id="3.30.160.60:FF:000077">
    <property type="entry name" value="Sp8 transcription factor"/>
    <property type="match status" value="1"/>
</dbReference>
<protein>
    <submittedName>
        <fullName evidence="14">Sp4 transcription factor</fullName>
        <ecNumber evidence="14">2.3.2.27</ecNumber>
    </submittedName>
</protein>
<evidence type="ECO:0000256" key="10">
    <source>
        <dbReference type="ARBA" id="ARBA00037677"/>
    </source>
</evidence>
<dbReference type="GO" id="GO:0005634">
    <property type="term" value="C:nucleus"/>
    <property type="evidence" value="ECO:0007669"/>
    <property type="project" value="UniProtKB-SubCell"/>
</dbReference>
<keyword evidence="8" id="KW-0804">Transcription</keyword>
<keyword evidence="2" id="KW-0479">Metal-binding</keyword>
<feature type="domain" description="C2H2-type" evidence="13">
    <location>
        <begin position="390"/>
        <end position="417"/>
    </location>
</feature>
<evidence type="ECO:0000256" key="5">
    <source>
        <dbReference type="ARBA" id="ARBA00022833"/>
    </source>
</evidence>
<dbReference type="CDD" id="cd22541">
    <property type="entry name" value="SP5_N"/>
    <property type="match status" value="1"/>
</dbReference>
<dbReference type="EC" id="2.3.2.27" evidence="14"/>
<dbReference type="GO" id="GO:0000981">
    <property type="term" value="F:DNA-binding transcription factor activity, RNA polymerase II-specific"/>
    <property type="evidence" value="ECO:0007669"/>
    <property type="project" value="TreeGrafter"/>
</dbReference>
<keyword evidence="3" id="KW-0677">Repeat</keyword>
<comment type="caution">
    <text evidence="14">The sequence shown here is derived from an EMBL/GenBank/DDBJ whole genome shotgun (WGS) entry which is preliminary data.</text>
</comment>
<dbReference type="FunFam" id="3.30.160.60:FF:000026">
    <property type="entry name" value="Transcription factor Sp3"/>
    <property type="match status" value="1"/>
</dbReference>
<dbReference type="GO" id="GO:0000978">
    <property type="term" value="F:RNA polymerase II cis-regulatory region sequence-specific DNA binding"/>
    <property type="evidence" value="ECO:0007669"/>
    <property type="project" value="TreeGrafter"/>
</dbReference>
<evidence type="ECO:0000256" key="6">
    <source>
        <dbReference type="ARBA" id="ARBA00023015"/>
    </source>
</evidence>
<comment type="function">
    <text evidence="10">Transcription factor which plays a key role in limb development. Positively regulates FGF8 expression in the apical ectodermal ridge (AER) and contributes to limb outgrowth in embryos.</text>
</comment>
<dbReference type="InterPro" id="IPR013087">
    <property type="entry name" value="Znf_C2H2_type"/>
</dbReference>
<evidence type="ECO:0000313" key="15">
    <source>
        <dbReference type="Proteomes" id="UP001163046"/>
    </source>
</evidence>
<dbReference type="EMBL" id="MU827332">
    <property type="protein sequence ID" value="KAJ7354821.1"/>
    <property type="molecule type" value="Genomic_DNA"/>
</dbReference>
<dbReference type="Pfam" id="PF00096">
    <property type="entry name" value="zf-C2H2"/>
    <property type="match status" value="3"/>
</dbReference>
<evidence type="ECO:0000256" key="11">
    <source>
        <dbReference type="ARBA" id="ARBA00038409"/>
    </source>
</evidence>
<dbReference type="SUPFAM" id="SSF57667">
    <property type="entry name" value="beta-beta-alpha zinc fingers"/>
    <property type="match status" value="2"/>
</dbReference>
<evidence type="ECO:0000256" key="7">
    <source>
        <dbReference type="ARBA" id="ARBA00023125"/>
    </source>
</evidence>
<name>A0A9X0CI57_9CNID</name>
<dbReference type="AlphaFoldDB" id="A0A9X0CI57"/>
<dbReference type="InterPro" id="IPR036236">
    <property type="entry name" value="Znf_C2H2_sf"/>
</dbReference>
<dbReference type="PROSITE" id="PS00028">
    <property type="entry name" value="ZINC_FINGER_C2H2_1"/>
    <property type="match status" value="3"/>
</dbReference>
<dbReference type="Gene3D" id="3.30.160.60">
    <property type="entry name" value="Classic Zinc Finger"/>
    <property type="match status" value="3"/>
</dbReference>
<feature type="domain" description="C2H2-type" evidence="13">
    <location>
        <begin position="360"/>
        <end position="389"/>
    </location>
</feature>
<proteinExistence type="inferred from homology"/>
<dbReference type="PANTHER" id="PTHR23235">
    <property type="entry name" value="KRUEPPEL-LIKE TRANSCRIPTION FACTOR"/>
    <property type="match status" value="1"/>
</dbReference>
<evidence type="ECO:0000256" key="3">
    <source>
        <dbReference type="ARBA" id="ARBA00022737"/>
    </source>
</evidence>
<keyword evidence="5" id="KW-0862">Zinc</keyword>
<evidence type="ECO:0000256" key="12">
    <source>
        <dbReference type="PROSITE-ProRule" id="PRU00042"/>
    </source>
</evidence>